<dbReference type="GO" id="GO:0006417">
    <property type="term" value="P:regulation of translation"/>
    <property type="evidence" value="ECO:0007669"/>
    <property type="project" value="UniProtKB-KW"/>
</dbReference>
<keyword evidence="1" id="KW-0677">Repeat</keyword>
<feature type="repeat" description="Pumilio" evidence="3">
    <location>
        <begin position="47"/>
        <end position="85"/>
    </location>
</feature>
<dbReference type="SMART" id="SM00025">
    <property type="entry name" value="Pumilio"/>
    <property type="match status" value="2"/>
</dbReference>
<protein>
    <recommendedName>
        <fullName evidence="4">PUM-HD domain-containing protein</fullName>
    </recommendedName>
</protein>
<evidence type="ECO:0000256" key="3">
    <source>
        <dbReference type="PROSITE-ProRule" id="PRU00317"/>
    </source>
</evidence>
<dbReference type="GO" id="GO:0005737">
    <property type="term" value="C:cytoplasm"/>
    <property type="evidence" value="ECO:0007669"/>
    <property type="project" value="TreeGrafter"/>
</dbReference>
<dbReference type="Gene3D" id="1.25.10.10">
    <property type="entry name" value="Leucine-rich Repeat Variant"/>
    <property type="match status" value="1"/>
</dbReference>
<dbReference type="InterPro" id="IPR011989">
    <property type="entry name" value="ARM-like"/>
</dbReference>
<dbReference type="InterPro" id="IPR001313">
    <property type="entry name" value="Pumilio_RNA-bd_rpt"/>
</dbReference>
<dbReference type="Proteomes" id="UP001420932">
    <property type="component" value="Unassembled WGS sequence"/>
</dbReference>
<evidence type="ECO:0000256" key="1">
    <source>
        <dbReference type="ARBA" id="ARBA00022737"/>
    </source>
</evidence>
<evidence type="ECO:0000313" key="6">
    <source>
        <dbReference type="Proteomes" id="UP001420932"/>
    </source>
</evidence>
<evidence type="ECO:0000256" key="2">
    <source>
        <dbReference type="ARBA" id="ARBA00022845"/>
    </source>
</evidence>
<sequence>MFSYADRTTERLKGNFVALSMHKFCSNVVEKILHNASIGKVRDIINEIVEDPNVLELFEDCYGNFVIQKALTTTAKVNLSLNYLKKNPLSASYIYF</sequence>
<dbReference type="Pfam" id="PF00806">
    <property type="entry name" value="PUF"/>
    <property type="match status" value="2"/>
</dbReference>
<dbReference type="AlphaFoldDB" id="A0AAP0L4S8"/>
<comment type="caution">
    <text evidence="5">The sequence shown here is derived from an EMBL/GenBank/DDBJ whole genome shotgun (WGS) entry which is preliminary data.</text>
</comment>
<proteinExistence type="predicted"/>
<dbReference type="PANTHER" id="PTHR12537">
    <property type="entry name" value="RNA BINDING PROTEIN PUMILIO-RELATED"/>
    <property type="match status" value="1"/>
</dbReference>
<accession>A0AAP0L4S8</accession>
<keyword evidence="2" id="KW-0810">Translation regulation</keyword>
<reference evidence="5 6" key="1">
    <citation type="submission" date="2024-01" db="EMBL/GenBank/DDBJ databases">
        <title>Genome assemblies of Stephania.</title>
        <authorList>
            <person name="Yang L."/>
        </authorList>
    </citation>
    <scope>NUCLEOTIDE SEQUENCE [LARGE SCALE GENOMIC DNA]</scope>
    <source>
        <strain evidence="5">YNDBR</strain>
        <tissue evidence="5">Leaf</tissue>
    </source>
</reference>
<name>A0AAP0L4S8_9MAGN</name>
<keyword evidence="6" id="KW-1185">Reference proteome</keyword>
<evidence type="ECO:0000313" key="5">
    <source>
        <dbReference type="EMBL" id="KAK9163682.1"/>
    </source>
</evidence>
<dbReference type="InterPro" id="IPR016024">
    <property type="entry name" value="ARM-type_fold"/>
</dbReference>
<dbReference type="InterPro" id="IPR033133">
    <property type="entry name" value="PUM-HD"/>
</dbReference>
<dbReference type="PROSITE" id="PS50302">
    <property type="entry name" value="PUM"/>
    <property type="match status" value="2"/>
</dbReference>
<evidence type="ECO:0000259" key="4">
    <source>
        <dbReference type="PROSITE" id="PS50303"/>
    </source>
</evidence>
<gene>
    <name evidence="5" type="ORF">Syun_004584</name>
</gene>
<dbReference type="GO" id="GO:0003729">
    <property type="term" value="F:mRNA binding"/>
    <property type="evidence" value="ECO:0007669"/>
    <property type="project" value="TreeGrafter"/>
</dbReference>
<dbReference type="PROSITE" id="PS50303">
    <property type="entry name" value="PUM_HD"/>
    <property type="match status" value="1"/>
</dbReference>
<dbReference type="SUPFAM" id="SSF48371">
    <property type="entry name" value="ARM repeat"/>
    <property type="match status" value="1"/>
</dbReference>
<feature type="repeat" description="Pumilio" evidence="3">
    <location>
        <begin position="11"/>
        <end position="46"/>
    </location>
</feature>
<dbReference type="EMBL" id="JBBNAF010000002">
    <property type="protein sequence ID" value="KAK9163682.1"/>
    <property type="molecule type" value="Genomic_DNA"/>
</dbReference>
<feature type="domain" description="PUM-HD" evidence="4">
    <location>
        <begin position="1"/>
        <end position="96"/>
    </location>
</feature>
<organism evidence="5 6">
    <name type="scientific">Stephania yunnanensis</name>
    <dbReference type="NCBI Taxonomy" id="152371"/>
    <lineage>
        <taxon>Eukaryota</taxon>
        <taxon>Viridiplantae</taxon>
        <taxon>Streptophyta</taxon>
        <taxon>Embryophyta</taxon>
        <taxon>Tracheophyta</taxon>
        <taxon>Spermatophyta</taxon>
        <taxon>Magnoliopsida</taxon>
        <taxon>Ranunculales</taxon>
        <taxon>Menispermaceae</taxon>
        <taxon>Menispermoideae</taxon>
        <taxon>Cissampelideae</taxon>
        <taxon>Stephania</taxon>
    </lineage>
</organism>